<sequence>METIPIRVLFFGKAREIVKCDEQSERVPVDADYQRLFKMIFEERFPELKEIASSCMLAVDQHFCRPDSKVELYPNSEIAVIPPLSGG</sequence>
<dbReference type="InterPro" id="IPR016155">
    <property type="entry name" value="Mopterin_synth/thiamin_S_b"/>
</dbReference>
<proteinExistence type="predicted"/>
<dbReference type="Pfam" id="PF02597">
    <property type="entry name" value="ThiS"/>
    <property type="match status" value="1"/>
</dbReference>
<dbReference type="InterPro" id="IPR012675">
    <property type="entry name" value="Beta-grasp_dom_sf"/>
</dbReference>
<dbReference type="PANTHER" id="PTHR33359:SF1">
    <property type="entry name" value="MOLYBDOPTERIN SYNTHASE SULFUR CARRIER SUBUNIT"/>
    <property type="match status" value="1"/>
</dbReference>
<evidence type="ECO:0000313" key="3">
    <source>
        <dbReference type="WBParaSite" id="MBELARI_LOCUS18705"/>
    </source>
</evidence>
<dbReference type="Proteomes" id="UP000887575">
    <property type="component" value="Unassembled WGS sequence"/>
</dbReference>
<name>A0AAF3J669_9BILA</name>
<protein>
    <submittedName>
        <fullName evidence="3">Molybdopterin synthase sulfur carrier subunit</fullName>
    </submittedName>
</protein>
<dbReference type="AlphaFoldDB" id="A0AAF3J669"/>
<organism evidence="2 3">
    <name type="scientific">Mesorhabditis belari</name>
    <dbReference type="NCBI Taxonomy" id="2138241"/>
    <lineage>
        <taxon>Eukaryota</taxon>
        <taxon>Metazoa</taxon>
        <taxon>Ecdysozoa</taxon>
        <taxon>Nematoda</taxon>
        <taxon>Chromadorea</taxon>
        <taxon>Rhabditida</taxon>
        <taxon>Rhabditina</taxon>
        <taxon>Rhabditomorpha</taxon>
        <taxon>Rhabditoidea</taxon>
        <taxon>Rhabditidae</taxon>
        <taxon>Mesorhabditinae</taxon>
        <taxon>Mesorhabditis</taxon>
    </lineage>
</organism>
<dbReference type="SUPFAM" id="SSF54285">
    <property type="entry name" value="MoaD/ThiS"/>
    <property type="match status" value="1"/>
</dbReference>
<dbReference type="GO" id="GO:1990133">
    <property type="term" value="C:molybdopterin adenylyltransferase complex"/>
    <property type="evidence" value="ECO:0007669"/>
    <property type="project" value="TreeGrafter"/>
</dbReference>
<evidence type="ECO:0000313" key="2">
    <source>
        <dbReference type="Proteomes" id="UP000887575"/>
    </source>
</evidence>
<accession>A0AAF3J669</accession>
<keyword evidence="2" id="KW-1185">Reference proteome</keyword>
<evidence type="ECO:0000256" key="1">
    <source>
        <dbReference type="ARBA" id="ARBA00022741"/>
    </source>
</evidence>
<dbReference type="GO" id="GO:0006777">
    <property type="term" value="P:Mo-molybdopterin cofactor biosynthetic process"/>
    <property type="evidence" value="ECO:0007669"/>
    <property type="project" value="InterPro"/>
</dbReference>
<keyword evidence="1" id="KW-0547">Nucleotide-binding</keyword>
<dbReference type="CDD" id="cd00754">
    <property type="entry name" value="Ubl_MoaD"/>
    <property type="match status" value="1"/>
</dbReference>
<dbReference type="InterPro" id="IPR003749">
    <property type="entry name" value="ThiS/MoaD-like"/>
</dbReference>
<reference evidence="3" key="1">
    <citation type="submission" date="2024-02" db="UniProtKB">
        <authorList>
            <consortium name="WormBaseParasite"/>
        </authorList>
    </citation>
    <scope>IDENTIFICATION</scope>
</reference>
<dbReference type="InterPro" id="IPR044672">
    <property type="entry name" value="MOCS2A"/>
</dbReference>
<dbReference type="WBParaSite" id="MBELARI_LOCUS18705">
    <property type="protein sequence ID" value="MBELARI_LOCUS18705"/>
    <property type="gene ID" value="MBELARI_LOCUS18705"/>
</dbReference>
<dbReference type="PANTHER" id="PTHR33359">
    <property type="entry name" value="MOLYBDOPTERIN SYNTHASE SULFUR CARRIER SUBUNIT"/>
    <property type="match status" value="1"/>
</dbReference>
<dbReference type="Gene3D" id="3.10.20.30">
    <property type="match status" value="1"/>
</dbReference>
<dbReference type="GO" id="GO:0000166">
    <property type="term" value="F:nucleotide binding"/>
    <property type="evidence" value="ECO:0007669"/>
    <property type="project" value="UniProtKB-KW"/>
</dbReference>